<dbReference type="Pfam" id="PF17389">
    <property type="entry name" value="Bac_rhamnosid6H"/>
    <property type="match status" value="1"/>
</dbReference>
<evidence type="ECO:0000256" key="3">
    <source>
        <dbReference type="ARBA" id="ARBA00022801"/>
    </source>
</evidence>
<keyword evidence="9" id="KW-1185">Reference proteome</keyword>
<dbReference type="SUPFAM" id="SSF48208">
    <property type="entry name" value="Six-hairpin glycosidases"/>
    <property type="match status" value="1"/>
</dbReference>
<evidence type="ECO:0000259" key="5">
    <source>
        <dbReference type="Pfam" id="PF08531"/>
    </source>
</evidence>
<comment type="caution">
    <text evidence="8">The sequence shown here is derived from an EMBL/GenBank/DDBJ whole genome shotgun (WGS) entry which is preliminary data.</text>
</comment>
<evidence type="ECO:0000256" key="2">
    <source>
        <dbReference type="ARBA" id="ARBA00012652"/>
    </source>
</evidence>
<comment type="catalytic activity">
    <reaction evidence="1">
        <text>Hydrolysis of terminal non-reducing alpha-L-rhamnose residues in alpha-L-rhamnosides.</text>
        <dbReference type="EC" id="3.2.1.40"/>
    </reaction>
</comment>
<feature type="domain" description="Alpha-L-rhamnosidase concanavalin-like" evidence="4">
    <location>
        <begin position="355"/>
        <end position="454"/>
    </location>
</feature>
<dbReference type="InterPro" id="IPR012341">
    <property type="entry name" value="6hp_glycosidase-like_sf"/>
</dbReference>
<reference evidence="8" key="1">
    <citation type="submission" date="2023-06" db="EMBL/GenBank/DDBJ databases">
        <title>SYSU T00b26.</title>
        <authorList>
            <person name="Gao L."/>
            <person name="Fang B.-Z."/>
            <person name="Li W.-J."/>
        </authorList>
    </citation>
    <scope>NUCLEOTIDE SEQUENCE</scope>
    <source>
        <strain evidence="8">SYSU T00b26</strain>
    </source>
</reference>
<sequence>MTDTTPAPRLHRLTVDHLEAPHAVTRTAPRFAWQVRADGGAGVAQASFRIRVVDLVEGLEVHDTGQVESSQSVGVALDGFEARPGGRYEWTLDVQLNQGLAPLTATARFGVAHRDWSAPWIEPQQQPVVAEGPTNPRPDLVVDAVKTVEGVPLSDRLHPPRRLRHEFTLAAAPRHATLRLTSQGVHQASLNGQRVDDALFAPGYESYELSMPVVSTDVTALLAEGDNVLGVELADGWWAGRISFLGRSAQYGDILRASWQIEIEHEDGTTETLVPEPSDVLSSRGPIDWSDIFIGERRDARLEEADWCAVGFTPSDSEAWTPCAAVPMDIALHPFQGQPVRRTLEVPAERVWNAPNGDLLVDFGQVLAGRVRLTVTGPRGAEIRLEHSEALDPDGNFFLNVTGFAKDQADEYVLAGREGGETWEPDFTFHGFRYVRVTGWPGELRPQDMTAVVIGSDLPVTADLHTSDPRLDRLFLNTLWSQRSNFLAVPTDCPQRERAGYTGDLQIFADTASTLMDVQAFLDRWLADLRRDQANRDGGVSAIVPEPPAMGGDFGAGTIFGEIRTPAGWADAVTIAPWSLYQHYGDRQILEDNLDAMRTWVAFQTRQAAEINPARLEAGELSPEQAARHALLWNGSLHFGDWLAPSTMVGFDEMPGDAILRAPQWTSEIVAPAFQVHSMDILANVEQELGNREEAEALRERAAAVRAAFAAEYIGADGEMRPDLQGMYVIALAFDLAPQAVRPRLVERLVDLVHAAGDRLDTGFLSVPFLLDVLWDNGHQDLARTLLTQNQQPSWLYEVEQGATTVWESWYAVHPDGAVEEMSLNHYAFGCVIDWIMRRQAGIEPTSPGYRTVRVAPDLEGPLSHSAAHLDTPYGRLAVTWSRDGDTAQIHVDVPVGSEVTVDLPAGWSAPSDLPLGQGTHALAATRI</sequence>
<dbReference type="Gene3D" id="2.60.420.10">
    <property type="entry name" value="Maltose phosphorylase, domain 3"/>
    <property type="match status" value="1"/>
</dbReference>
<feature type="domain" description="Alpha-L-rhamnosidase six-hairpin glycosidase" evidence="6">
    <location>
        <begin position="461"/>
        <end position="838"/>
    </location>
</feature>
<dbReference type="GO" id="GO:0016787">
    <property type="term" value="F:hydrolase activity"/>
    <property type="evidence" value="ECO:0007669"/>
    <property type="project" value="UniProtKB-KW"/>
</dbReference>
<dbReference type="Gene3D" id="2.60.40.10">
    <property type="entry name" value="Immunoglobulins"/>
    <property type="match status" value="1"/>
</dbReference>
<dbReference type="EMBL" id="JAUHPV010000008">
    <property type="protein sequence ID" value="MDN4473824.1"/>
    <property type="molecule type" value="Genomic_DNA"/>
</dbReference>
<dbReference type="PIRSF" id="PIRSF010631">
    <property type="entry name" value="A-rhamnsds"/>
    <property type="match status" value="1"/>
</dbReference>
<name>A0ABT8G530_9MICO</name>
<dbReference type="InterPro" id="IPR013783">
    <property type="entry name" value="Ig-like_fold"/>
</dbReference>
<dbReference type="RefSeq" id="WP_301129724.1">
    <property type="nucleotide sequence ID" value="NZ_JAUHPV010000008.1"/>
</dbReference>
<proteinExistence type="predicted"/>
<dbReference type="Proteomes" id="UP001172738">
    <property type="component" value="Unassembled WGS sequence"/>
</dbReference>
<evidence type="ECO:0000259" key="6">
    <source>
        <dbReference type="Pfam" id="PF17389"/>
    </source>
</evidence>
<dbReference type="PANTHER" id="PTHR33307">
    <property type="entry name" value="ALPHA-RHAMNOSIDASE (EUROFUNG)"/>
    <property type="match status" value="1"/>
</dbReference>
<evidence type="ECO:0000313" key="8">
    <source>
        <dbReference type="EMBL" id="MDN4473824.1"/>
    </source>
</evidence>
<evidence type="ECO:0000259" key="4">
    <source>
        <dbReference type="Pfam" id="PF05592"/>
    </source>
</evidence>
<dbReference type="Pfam" id="PF08531">
    <property type="entry name" value="Bac_rhamnosid_N"/>
    <property type="match status" value="1"/>
</dbReference>
<organism evidence="8 9">
    <name type="scientific">Demequina zhanjiangensis</name>
    <dbReference type="NCBI Taxonomy" id="3051659"/>
    <lineage>
        <taxon>Bacteria</taxon>
        <taxon>Bacillati</taxon>
        <taxon>Actinomycetota</taxon>
        <taxon>Actinomycetes</taxon>
        <taxon>Micrococcales</taxon>
        <taxon>Demequinaceae</taxon>
        <taxon>Demequina</taxon>
    </lineage>
</organism>
<evidence type="ECO:0000259" key="7">
    <source>
        <dbReference type="Pfam" id="PF17390"/>
    </source>
</evidence>
<keyword evidence="3 8" id="KW-0378">Hydrolase</keyword>
<dbReference type="InterPro" id="IPR035398">
    <property type="entry name" value="Bac_rhamnosid_C"/>
</dbReference>
<dbReference type="InterPro" id="IPR035396">
    <property type="entry name" value="Bac_rhamnosid6H"/>
</dbReference>
<dbReference type="InterPro" id="IPR016007">
    <property type="entry name" value="Alpha_rhamnosid"/>
</dbReference>
<evidence type="ECO:0000256" key="1">
    <source>
        <dbReference type="ARBA" id="ARBA00001445"/>
    </source>
</evidence>
<dbReference type="PANTHER" id="PTHR33307:SF6">
    <property type="entry name" value="ALPHA-RHAMNOSIDASE (EUROFUNG)-RELATED"/>
    <property type="match status" value="1"/>
</dbReference>
<dbReference type="EC" id="3.2.1.40" evidence="2"/>
<dbReference type="Pfam" id="PF17390">
    <property type="entry name" value="Bac_rhamnosid_C"/>
    <property type="match status" value="1"/>
</dbReference>
<dbReference type="InterPro" id="IPR008902">
    <property type="entry name" value="Rhamnosid_concanavalin"/>
</dbReference>
<dbReference type="Pfam" id="PF05592">
    <property type="entry name" value="Bac_rhamnosid"/>
    <property type="match status" value="1"/>
</dbReference>
<dbReference type="InterPro" id="IPR008928">
    <property type="entry name" value="6-hairpin_glycosidase_sf"/>
</dbReference>
<dbReference type="Pfam" id="PF25788">
    <property type="entry name" value="Ig_Rha78A_N"/>
    <property type="match status" value="1"/>
</dbReference>
<feature type="domain" description="Bacterial alpha-L-rhamnosidase N-terminal" evidence="5">
    <location>
        <begin position="173"/>
        <end position="343"/>
    </location>
</feature>
<dbReference type="Gene3D" id="2.60.120.260">
    <property type="entry name" value="Galactose-binding domain-like"/>
    <property type="match status" value="2"/>
</dbReference>
<gene>
    <name evidence="8" type="ORF">QQX04_12535</name>
</gene>
<dbReference type="Gene3D" id="1.50.10.10">
    <property type="match status" value="1"/>
</dbReference>
<feature type="domain" description="Alpha-L-rhamnosidase C-terminal" evidence="7">
    <location>
        <begin position="842"/>
        <end position="907"/>
    </location>
</feature>
<accession>A0ABT8G530</accession>
<evidence type="ECO:0000313" key="9">
    <source>
        <dbReference type="Proteomes" id="UP001172738"/>
    </source>
</evidence>
<protein>
    <recommendedName>
        <fullName evidence="2">alpha-L-rhamnosidase</fullName>
        <ecNumber evidence="2">3.2.1.40</ecNumber>
    </recommendedName>
</protein>
<dbReference type="InterPro" id="IPR013737">
    <property type="entry name" value="Bac_rhamnosid_N"/>
</dbReference>